<evidence type="ECO:0000313" key="3">
    <source>
        <dbReference type="Proteomes" id="UP000461010"/>
    </source>
</evidence>
<evidence type="ECO:0000313" key="2">
    <source>
        <dbReference type="EMBL" id="KAB7886496.1"/>
    </source>
</evidence>
<dbReference type="EMBL" id="WFKJ01000077">
    <property type="protein sequence ID" value="KAB7886496.1"/>
    <property type="molecule type" value="Genomic_DNA"/>
</dbReference>
<dbReference type="Proteomes" id="UP000472839">
    <property type="component" value="Unassembled WGS sequence"/>
</dbReference>
<gene>
    <name evidence="2" type="ORF">GBG18_14580</name>
    <name evidence="1" type="ORF">GBG19_16010</name>
</gene>
<accession>A0A6L4WNA0</accession>
<evidence type="ECO:0000313" key="1">
    <source>
        <dbReference type="EMBL" id="KAB7884277.1"/>
    </source>
</evidence>
<dbReference type="RefSeq" id="WP_152192249.1">
    <property type="nucleotide sequence ID" value="NZ_WFKI01000086.1"/>
</dbReference>
<sequence>MKKIFIMLIFILTVINAKEITYEDGFKAGYEDGSKESKKRTTILKNISDFKKAEKGVDKAKIMGAFNANFDFLCIMPAKLLYNFNVVNKVYVKGYTQGCEKAIFEKR</sequence>
<proteinExistence type="predicted"/>
<organism evidence="1 4">
    <name type="scientific">Poseidonibacter ostreae</name>
    <dbReference type="NCBI Taxonomy" id="2654171"/>
    <lineage>
        <taxon>Bacteria</taxon>
        <taxon>Pseudomonadati</taxon>
        <taxon>Campylobacterota</taxon>
        <taxon>Epsilonproteobacteria</taxon>
        <taxon>Campylobacterales</taxon>
        <taxon>Arcobacteraceae</taxon>
        <taxon>Poseidonibacter</taxon>
    </lineage>
</organism>
<dbReference type="Proteomes" id="UP000461010">
    <property type="component" value="Unassembled WGS sequence"/>
</dbReference>
<protein>
    <submittedName>
        <fullName evidence="1">Uncharacterized protein</fullName>
    </submittedName>
</protein>
<evidence type="ECO:0000313" key="4">
    <source>
        <dbReference type="Proteomes" id="UP000472839"/>
    </source>
</evidence>
<keyword evidence="3" id="KW-1185">Reference proteome</keyword>
<name>A0A6L4WNA0_9BACT</name>
<comment type="caution">
    <text evidence="1">The sequence shown here is derived from an EMBL/GenBank/DDBJ whole genome shotgun (WGS) entry which is preliminary data.</text>
</comment>
<dbReference type="AlphaFoldDB" id="A0A6L4WNA0"/>
<reference evidence="3 4" key="1">
    <citation type="submission" date="2019-10" db="EMBL/GenBank/DDBJ databases">
        <title>Poseidonibacter ostreae sp. nov., isolated from the gut of the Ostrea denselamellosa.</title>
        <authorList>
            <person name="Choi A."/>
        </authorList>
    </citation>
    <scope>NUCLEOTIDE SEQUENCE [LARGE SCALE GENOMIC DNA]</scope>
    <source>
        <strain evidence="1 4">SJOD-M-33</strain>
        <strain evidence="2 3">SJOD-M-5</strain>
    </source>
</reference>
<dbReference type="EMBL" id="WFKK01000092">
    <property type="protein sequence ID" value="KAB7884277.1"/>
    <property type="molecule type" value="Genomic_DNA"/>
</dbReference>